<feature type="domain" description="PiggyBac transposable element-derived protein" evidence="1">
    <location>
        <begin position="28"/>
        <end position="98"/>
    </location>
</feature>
<organism evidence="2 3">
    <name type="scientific">Popillia japonica</name>
    <name type="common">Japanese beetle</name>
    <dbReference type="NCBI Taxonomy" id="7064"/>
    <lineage>
        <taxon>Eukaryota</taxon>
        <taxon>Metazoa</taxon>
        <taxon>Ecdysozoa</taxon>
        <taxon>Arthropoda</taxon>
        <taxon>Hexapoda</taxon>
        <taxon>Insecta</taxon>
        <taxon>Pterygota</taxon>
        <taxon>Neoptera</taxon>
        <taxon>Endopterygota</taxon>
        <taxon>Coleoptera</taxon>
        <taxon>Polyphaga</taxon>
        <taxon>Scarabaeiformia</taxon>
        <taxon>Scarabaeidae</taxon>
        <taxon>Rutelinae</taxon>
        <taxon>Popillia</taxon>
    </lineage>
</organism>
<evidence type="ECO:0000259" key="1">
    <source>
        <dbReference type="Pfam" id="PF13843"/>
    </source>
</evidence>
<comment type="caution">
    <text evidence="2">The sequence shown here is derived from an EMBL/GenBank/DDBJ whole genome shotgun (WGS) entry which is preliminary data.</text>
</comment>
<dbReference type="Proteomes" id="UP001458880">
    <property type="component" value="Unassembled WGS sequence"/>
</dbReference>
<dbReference type="EMBL" id="JASPKY010000105">
    <property type="protein sequence ID" value="KAK9737096.1"/>
    <property type="molecule type" value="Genomic_DNA"/>
</dbReference>
<accession>A0AAW1LTT4</accession>
<reference evidence="2 3" key="1">
    <citation type="journal article" date="2024" name="BMC Genomics">
        <title>De novo assembly and annotation of Popillia japonica's genome with initial clues to its potential as an invasive pest.</title>
        <authorList>
            <person name="Cucini C."/>
            <person name="Boschi S."/>
            <person name="Funari R."/>
            <person name="Cardaioli E."/>
            <person name="Iannotti N."/>
            <person name="Marturano G."/>
            <person name="Paoli F."/>
            <person name="Bruttini M."/>
            <person name="Carapelli A."/>
            <person name="Frati F."/>
            <person name="Nardi F."/>
        </authorList>
    </citation>
    <scope>NUCLEOTIDE SEQUENCE [LARGE SCALE GENOMIC DNA]</scope>
    <source>
        <strain evidence="2">DMR45628</strain>
    </source>
</reference>
<evidence type="ECO:0000313" key="3">
    <source>
        <dbReference type="Proteomes" id="UP001458880"/>
    </source>
</evidence>
<sequence length="304" mass="34916">MPKRDVQHTYVGWKLDGMKTAKIVVHIRIDDMLTPFRGWCSFIQCIPTKPAKYGLKVFALCDPKTYVNNLAIYCGQYPEGSYRKSKTPHDITHRLVQPWEAILWLVVEMYFQRQKASGVVWDGMRASIASLPPKKTKKTGKRRLNEALNYFEPRGKIDYRRCNSGDDGLSNHPPCRKRGPLPFYYAHIFKKTVQPKLKALTTLSIAEQQQFERTTPLTASCAKAPAEVITERDRFWKERANGHYPSIKAFELYINAFSAARLKKKKNRKCVLSIPAFKSVDFFSIPPPYNGVNGKSKSFPFCAR</sequence>
<dbReference type="AlphaFoldDB" id="A0AAW1LTT4"/>
<evidence type="ECO:0000313" key="2">
    <source>
        <dbReference type="EMBL" id="KAK9737096.1"/>
    </source>
</evidence>
<gene>
    <name evidence="2" type="ORF">QE152_g11048</name>
</gene>
<protein>
    <submittedName>
        <fullName evidence="2">Transposase IS4</fullName>
    </submittedName>
</protein>
<dbReference type="Pfam" id="PF13843">
    <property type="entry name" value="DDE_Tnp_1_7"/>
    <property type="match status" value="1"/>
</dbReference>
<dbReference type="InterPro" id="IPR029526">
    <property type="entry name" value="PGBD"/>
</dbReference>
<proteinExistence type="predicted"/>
<name>A0AAW1LTT4_POPJA</name>
<keyword evidence="3" id="KW-1185">Reference proteome</keyword>